<dbReference type="AlphaFoldDB" id="A0A7S1ALN6"/>
<evidence type="ECO:0000256" key="1">
    <source>
        <dbReference type="SAM" id="MobiDB-lite"/>
    </source>
</evidence>
<gene>
    <name evidence="2" type="ORF">NSCI0253_LOCUS32808</name>
</gene>
<name>A0A7S1ALN6_NOCSC</name>
<protein>
    <submittedName>
        <fullName evidence="2">Uncharacterized protein</fullName>
    </submittedName>
</protein>
<sequence>MSPEYFRADMAIESARPTANSTSFSRTPSPVVSRLRQCESSASSGHPVVQTRRPRSPRQSTDVATPRKVQEAHSPRGDGTPPPRRRRGIVTTPPPVRCRRGSPPPAPIVVSTSNPLMRALHTDSAEAVRSICEADAEASRGLFWDDGCEPPLCVAVRARCSPEVVSLLLQNGADANAVGPDGLSPLAILASLPCSSCHDAWAWPGFNIAQGSSAERNRREKLCMTLADLLLSAGADAAAIDDHFRLPGDHALMAGNAFLLPRLTASHGLG</sequence>
<feature type="region of interest" description="Disordered" evidence="1">
    <location>
        <begin position="1"/>
        <end position="110"/>
    </location>
</feature>
<organism evidence="2">
    <name type="scientific">Noctiluca scintillans</name>
    <name type="common">Sea sparkle</name>
    <name type="synonym">Red tide dinoflagellate</name>
    <dbReference type="NCBI Taxonomy" id="2966"/>
    <lineage>
        <taxon>Eukaryota</taxon>
        <taxon>Sar</taxon>
        <taxon>Alveolata</taxon>
        <taxon>Dinophyceae</taxon>
        <taxon>Noctilucales</taxon>
        <taxon>Noctilucaceae</taxon>
        <taxon>Noctiluca</taxon>
    </lineage>
</organism>
<feature type="compositionally biased region" description="Pro residues" evidence="1">
    <location>
        <begin position="92"/>
        <end position="107"/>
    </location>
</feature>
<feature type="compositionally biased region" description="Polar residues" evidence="1">
    <location>
        <begin position="17"/>
        <end position="30"/>
    </location>
</feature>
<dbReference type="SUPFAM" id="SSF48403">
    <property type="entry name" value="Ankyrin repeat"/>
    <property type="match status" value="1"/>
</dbReference>
<dbReference type="InterPro" id="IPR036770">
    <property type="entry name" value="Ankyrin_rpt-contain_sf"/>
</dbReference>
<evidence type="ECO:0000313" key="2">
    <source>
        <dbReference type="EMBL" id="CAD8858454.1"/>
    </source>
</evidence>
<accession>A0A7S1ALN6</accession>
<dbReference type="Gene3D" id="1.25.40.20">
    <property type="entry name" value="Ankyrin repeat-containing domain"/>
    <property type="match status" value="1"/>
</dbReference>
<dbReference type="Pfam" id="PF00023">
    <property type="entry name" value="Ank"/>
    <property type="match status" value="1"/>
</dbReference>
<reference evidence="2" key="1">
    <citation type="submission" date="2021-01" db="EMBL/GenBank/DDBJ databases">
        <authorList>
            <person name="Corre E."/>
            <person name="Pelletier E."/>
            <person name="Niang G."/>
            <person name="Scheremetjew M."/>
            <person name="Finn R."/>
            <person name="Kale V."/>
            <person name="Holt S."/>
            <person name="Cochrane G."/>
            <person name="Meng A."/>
            <person name="Brown T."/>
            <person name="Cohen L."/>
        </authorList>
    </citation>
    <scope>NUCLEOTIDE SEQUENCE</scope>
</reference>
<dbReference type="InterPro" id="IPR002110">
    <property type="entry name" value="Ankyrin_rpt"/>
</dbReference>
<dbReference type="EMBL" id="HBFQ01046116">
    <property type="protein sequence ID" value="CAD8858454.1"/>
    <property type="molecule type" value="Transcribed_RNA"/>
</dbReference>
<proteinExistence type="predicted"/>